<accession>A0A549SPT5</accession>
<proteinExistence type="predicted"/>
<evidence type="ECO:0000313" key="3">
    <source>
        <dbReference type="Proteomes" id="UP000316781"/>
    </source>
</evidence>
<dbReference type="EMBL" id="VJMF01000053">
    <property type="protein sequence ID" value="TRL31620.1"/>
    <property type="molecule type" value="Genomic_DNA"/>
</dbReference>
<keyword evidence="1" id="KW-0472">Membrane</keyword>
<evidence type="ECO:0000313" key="2">
    <source>
        <dbReference type="EMBL" id="TRL31620.1"/>
    </source>
</evidence>
<dbReference type="AlphaFoldDB" id="A0A549SPT5"/>
<name>A0A549SPT5_METSR</name>
<feature type="transmembrane region" description="Helical" evidence="1">
    <location>
        <begin position="56"/>
        <end position="77"/>
    </location>
</feature>
<comment type="caution">
    <text evidence="2">The sequence shown here is derived from an EMBL/GenBank/DDBJ whole genome shotgun (WGS) entry which is preliminary data.</text>
</comment>
<sequence length="171" mass="18880">MKPLSIRARLPSRNAFILAFATLLLGMALAIAWVLGVTLFYPDGELARAIHRRDDLIRAHIDYLMMAQFVFVFGLLFRQYAIRPPIWMIVSICFGTFNNPLSFALRALRPKIDPATLPPVEPHFPLIAGVSFTLTTVGFLTAAFLAARAAWRAGDASAAPPTVARSLERAE</sequence>
<protein>
    <submittedName>
        <fullName evidence="2">Uncharacterized protein</fullName>
    </submittedName>
</protein>
<keyword evidence="1" id="KW-0812">Transmembrane</keyword>
<evidence type="ECO:0000256" key="1">
    <source>
        <dbReference type="SAM" id="Phobius"/>
    </source>
</evidence>
<keyword evidence="1" id="KW-1133">Transmembrane helix</keyword>
<feature type="transmembrane region" description="Helical" evidence="1">
    <location>
        <begin position="125"/>
        <end position="147"/>
    </location>
</feature>
<dbReference type="Proteomes" id="UP000316781">
    <property type="component" value="Unassembled WGS sequence"/>
</dbReference>
<reference evidence="2 3" key="1">
    <citation type="submission" date="2019-07" db="EMBL/GenBank/DDBJ databases">
        <title>Ln-dependent methylotrophs.</title>
        <authorList>
            <person name="Tani A."/>
        </authorList>
    </citation>
    <scope>NUCLEOTIDE SEQUENCE [LARGE SCALE GENOMIC DNA]</scope>
    <source>
        <strain evidence="2 3">SM89A</strain>
    </source>
</reference>
<feature type="transmembrane region" description="Helical" evidence="1">
    <location>
        <begin position="86"/>
        <end position="105"/>
    </location>
</feature>
<organism evidence="2 3">
    <name type="scientific">Methylosinus sporium</name>
    <dbReference type="NCBI Taxonomy" id="428"/>
    <lineage>
        <taxon>Bacteria</taxon>
        <taxon>Pseudomonadati</taxon>
        <taxon>Pseudomonadota</taxon>
        <taxon>Alphaproteobacteria</taxon>
        <taxon>Hyphomicrobiales</taxon>
        <taxon>Methylocystaceae</taxon>
        <taxon>Methylosinus</taxon>
    </lineage>
</organism>
<gene>
    <name evidence="2" type="ORF">FM996_13440</name>
</gene>
<dbReference type="RefSeq" id="WP_142863436.1">
    <property type="nucleotide sequence ID" value="NZ_VJMF01000053.1"/>
</dbReference>